<keyword evidence="6" id="KW-1185">Reference proteome</keyword>
<accession>A0ABW8PZV4</accession>
<dbReference type="PANTHER" id="PTHR30204">
    <property type="entry name" value="REDOX-CYCLING DRUG-SENSING TRANSCRIPTIONAL ACTIVATOR SOXR"/>
    <property type="match status" value="1"/>
</dbReference>
<keyword evidence="2" id="KW-0238">DNA-binding</keyword>
<evidence type="ECO:0000259" key="4">
    <source>
        <dbReference type="PROSITE" id="PS50937"/>
    </source>
</evidence>
<dbReference type="SMART" id="SM00422">
    <property type="entry name" value="HTH_MERR"/>
    <property type="match status" value="1"/>
</dbReference>
<evidence type="ECO:0000256" key="2">
    <source>
        <dbReference type="ARBA" id="ARBA00023125"/>
    </source>
</evidence>
<evidence type="ECO:0000313" key="5">
    <source>
        <dbReference type="EMBL" id="MFK7161795.1"/>
    </source>
</evidence>
<dbReference type="InterPro" id="IPR000551">
    <property type="entry name" value="MerR-type_HTH_dom"/>
</dbReference>
<organism evidence="5 6">
    <name type="scientific">Marinospirillum alkalitolerans</name>
    <dbReference type="NCBI Taxonomy" id="3123374"/>
    <lineage>
        <taxon>Bacteria</taxon>
        <taxon>Pseudomonadati</taxon>
        <taxon>Pseudomonadota</taxon>
        <taxon>Gammaproteobacteria</taxon>
        <taxon>Oceanospirillales</taxon>
        <taxon>Oceanospirillaceae</taxon>
        <taxon>Marinospirillum</taxon>
    </lineage>
</organism>
<dbReference type="Pfam" id="PF13411">
    <property type="entry name" value="MerR_1"/>
    <property type="match status" value="1"/>
</dbReference>
<dbReference type="Gene3D" id="1.10.1660.10">
    <property type="match status" value="1"/>
</dbReference>
<keyword evidence="3" id="KW-0804">Transcription</keyword>
<dbReference type="SUPFAM" id="SSF46955">
    <property type="entry name" value="Putative DNA-binding domain"/>
    <property type="match status" value="1"/>
</dbReference>
<proteinExistence type="predicted"/>
<dbReference type="InterPro" id="IPR047057">
    <property type="entry name" value="MerR_fam"/>
</dbReference>
<evidence type="ECO:0000256" key="1">
    <source>
        <dbReference type="ARBA" id="ARBA00023015"/>
    </source>
</evidence>
<name>A0ABW8PZV4_9GAMM</name>
<evidence type="ECO:0000256" key="3">
    <source>
        <dbReference type="ARBA" id="ARBA00023163"/>
    </source>
</evidence>
<reference evidence="5 6" key="1">
    <citation type="submission" date="2024-02" db="EMBL/GenBank/DDBJ databases">
        <title>Marinospirillum sp. MEB 164 isolated from Lonar lake sediment.</title>
        <authorList>
            <person name="Joshi A."/>
            <person name="Thite S."/>
        </authorList>
    </citation>
    <scope>NUCLEOTIDE SEQUENCE [LARGE SCALE GENOMIC DNA]</scope>
    <source>
        <strain evidence="5 6">MEB164</strain>
    </source>
</reference>
<sequence>MQRDPETLENSGPLYPIREVSRLTQVNTVTLRAWERRYGLIQPQRTPKGHRLYSVDDIERVHRILEWLEKGVSVSQVGELLDQPQPTSPPAALDQGWPDWLQRCRRAVQQLDEDALEQHYAHLFTRWSACQLNQHLWQPLLAHLAEDEVSCAFLARFLRTRIGERLAHRHAVATGPRLVLASLSQQDPWPSLLALHSLLDTDFRVLWFDQPLSGRALLQLVQRLHPRWVFVQGEVAQLQELVIELPPPQAHQPQWLTLACQVEGLESCAELSPADLQQRLRLS</sequence>
<dbReference type="PROSITE" id="PS50937">
    <property type="entry name" value="HTH_MERR_2"/>
    <property type="match status" value="1"/>
</dbReference>
<dbReference type="RefSeq" id="WP_405341321.1">
    <property type="nucleotide sequence ID" value="NZ_JBANFI010000010.1"/>
</dbReference>
<dbReference type="PANTHER" id="PTHR30204:SF67">
    <property type="entry name" value="HTH-TYPE TRANSCRIPTIONAL REGULATOR MLRA-RELATED"/>
    <property type="match status" value="1"/>
</dbReference>
<evidence type="ECO:0000313" key="6">
    <source>
        <dbReference type="Proteomes" id="UP001621714"/>
    </source>
</evidence>
<protein>
    <submittedName>
        <fullName evidence="5">MerR family transcriptional regulator</fullName>
    </submittedName>
</protein>
<dbReference type="CDD" id="cd01104">
    <property type="entry name" value="HTH_MlrA-CarA"/>
    <property type="match status" value="1"/>
</dbReference>
<comment type="caution">
    <text evidence="5">The sequence shown here is derived from an EMBL/GenBank/DDBJ whole genome shotgun (WGS) entry which is preliminary data.</text>
</comment>
<keyword evidence="1" id="KW-0805">Transcription regulation</keyword>
<dbReference type="InterPro" id="IPR009061">
    <property type="entry name" value="DNA-bd_dom_put_sf"/>
</dbReference>
<dbReference type="EMBL" id="JBANFI010000010">
    <property type="protein sequence ID" value="MFK7161795.1"/>
    <property type="molecule type" value="Genomic_DNA"/>
</dbReference>
<dbReference type="Proteomes" id="UP001621714">
    <property type="component" value="Unassembled WGS sequence"/>
</dbReference>
<gene>
    <name evidence="5" type="ORF">V6U78_12195</name>
</gene>
<feature type="domain" description="HTH merR-type" evidence="4">
    <location>
        <begin position="14"/>
        <end position="83"/>
    </location>
</feature>